<feature type="transmembrane region" description="Helical" evidence="2">
    <location>
        <begin position="361"/>
        <end position="378"/>
    </location>
</feature>
<dbReference type="InterPro" id="IPR032861">
    <property type="entry name" value="TAXi_N"/>
</dbReference>
<evidence type="ECO:0000259" key="3">
    <source>
        <dbReference type="PROSITE" id="PS51767"/>
    </source>
</evidence>
<dbReference type="Pfam" id="PF14541">
    <property type="entry name" value="TAXi_C"/>
    <property type="match status" value="1"/>
</dbReference>
<keyword evidence="2" id="KW-1133">Transmembrane helix</keyword>
<dbReference type="Gene3D" id="2.40.70.10">
    <property type="entry name" value="Acid Proteases"/>
    <property type="match status" value="2"/>
</dbReference>
<organism evidence="4">
    <name type="scientific">Spirodela intermedia</name>
    <name type="common">Intermediate duckweed</name>
    <dbReference type="NCBI Taxonomy" id="51605"/>
    <lineage>
        <taxon>Eukaryota</taxon>
        <taxon>Viridiplantae</taxon>
        <taxon>Streptophyta</taxon>
        <taxon>Embryophyta</taxon>
        <taxon>Tracheophyta</taxon>
        <taxon>Spermatophyta</taxon>
        <taxon>Magnoliopsida</taxon>
        <taxon>Liliopsida</taxon>
        <taxon>Araceae</taxon>
        <taxon>Lemnoideae</taxon>
        <taxon>Spirodela</taxon>
    </lineage>
</organism>
<reference evidence="4 5" key="1">
    <citation type="submission" date="2019-12" db="EMBL/GenBank/DDBJ databases">
        <authorList>
            <person name="Scholz U."/>
            <person name="Mascher M."/>
            <person name="Fiebig A."/>
        </authorList>
    </citation>
    <scope>NUCLEOTIDE SEQUENCE</scope>
</reference>
<evidence type="ECO:0000313" key="4">
    <source>
        <dbReference type="EMBL" id="CAA2627980.1"/>
    </source>
</evidence>
<dbReference type="InterPro" id="IPR033121">
    <property type="entry name" value="PEPTIDASE_A1"/>
</dbReference>
<dbReference type="PANTHER" id="PTHR13683:SF875">
    <property type="entry name" value="EUKARYOTIC ASPARTYL PROTEASE FAMILY PROTEIN"/>
    <property type="match status" value="1"/>
</dbReference>
<dbReference type="GO" id="GO:0004190">
    <property type="term" value="F:aspartic-type endopeptidase activity"/>
    <property type="evidence" value="ECO:0007669"/>
    <property type="project" value="InterPro"/>
</dbReference>
<sequence>MSLRNNTTSERKQIIKVANVADHTRRDLAKGQLWNGTSCSEWQGCRGIQLESFDPVASPTSSLISLNLCGYAFQYGDGSGTSGYYVSDTMHFESIISNEQIFNSSANIIFGKALIKIGISCSSRWILDLGSMGHLSSHSCTLGVSPKVFSHCLKGADNGGGILVLGEIVEPGLPHYNLNLRSIAVNGQILPIDSSVFYIKYPRNNYRFRNNVGYLAEEAYDPFVNAITASVLQVVQPRVIRGNQCFVTLSRVGEIFPFVTLIFEGNAQMVLKPEDYLLQQGSVGDAVIWCIGWQKSQGQGVTILGDIVLKDKIFVYDLVRQRLGWTNYDCSLPVNVSSSSSKNDVINAGQLSMSGCSSLRAFFNIMTVGCALVFYIWSCNKHDI</sequence>
<accession>A0A7I8JAJ1</accession>
<dbReference type="Pfam" id="PF14543">
    <property type="entry name" value="TAXi_N"/>
    <property type="match status" value="1"/>
</dbReference>
<dbReference type="PANTHER" id="PTHR13683">
    <property type="entry name" value="ASPARTYL PROTEASES"/>
    <property type="match status" value="1"/>
</dbReference>
<name>A0A7I8JAJ1_SPIIN</name>
<dbReference type="EMBL" id="LR743597">
    <property type="protein sequence ID" value="CAA2627980.1"/>
    <property type="molecule type" value="Genomic_DNA"/>
</dbReference>
<dbReference type="SUPFAM" id="SSF50630">
    <property type="entry name" value="Acid proteases"/>
    <property type="match status" value="1"/>
</dbReference>
<evidence type="ECO:0000256" key="1">
    <source>
        <dbReference type="ARBA" id="ARBA00007447"/>
    </source>
</evidence>
<keyword evidence="2" id="KW-0472">Membrane</keyword>
<dbReference type="InterPro" id="IPR021109">
    <property type="entry name" value="Peptidase_aspartic_dom_sf"/>
</dbReference>
<keyword evidence="2" id="KW-0812">Transmembrane</keyword>
<feature type="domain" description="Peptidase A1" evidence="3">
    <location>
        <begin position="1"/>
        <end position="326"/>
    </location>
</feature>
<dbReference type="PROSITE" id="PS51767">
    <property type="entry name" value="PEPTIDASE_A1"/>
    <property type="match status" value="1"/>
</dbReference>
<dbReference type="AlphaFoldDB" id="A0A7I8JAJ1"/>
<evidence type="ECO:0000313" key="5">
    <source>
        <dbReference type="Proteomes" id="UP001189122"/>
    </source>
</evidence>
<dbReference type="EMBL" id="CACRZD030000010">
    <property type="protein sequence ID" value="CAA6667236.1"/>
    <property type="molecule type" value="Genomic_DNA"/>
</dbReference>
<keyword evidence="5" id="KW-1185">Reference proteome</keyword>
<dbReference type="GO" id="GO:0006508">
    <property type="term" value="P:proteolysis"/>
    <property type="evidence" value="ECO:0007669"/>
    <property type="project" value="InterPro"/>
</dbReference>
<proteinExistence type="inferred from homology"/>
<dbReference type="FunFam" id="2.40.70.10:FF:000018">
    <property type="entry name" value="Aspartic proteinase-like protein 2"/>
    <property type="match status" value="1"/>
</dbReference>
<dbReference type="InterPro" id="IPR032799">
    <property type="entry name" value="TAXi_C"/>
</dbReference>
<gene>
    <name evidence="4" type="ORF">SI7747_10013629</name>
</gene>
<comment type="similarity">
    <text evidence="1">Belongs to the peptidase A1 family.</text>
</comment>
<dbReference type="InterPro" id="IPR001461">
    <property type="entry name" value="Aspartic_peptidase_A1"/>
</dbReference>
<dbReference type="Proteomes" id="UP001189122">
    <property type="component" value="Unassembled WGS sequence"/>
</dbReference>
<evidence type="ECO:0000256" key="2">
    <source>
        <dbReference type="SAM" id="Phobius"/>
    </source>
</evidence>
<protein>
    <recommendedName>
        <fullName evidence="3">Peptidase A1 domain-containing protein</fullName>
    </recommendedName>
</protein>